<evidence type="ECO:0000256" key="1">
    <source>
        <dbReference type="ARBA" id="ARBA00009191"/>
    </source>
</evidence>
<sequence length="349" mass="38119">MSVSAILGTVAVALSRVDSRTDPREWHPPDPPELTGALAQNWKLGAAETVVRCDGPEDVAFDDRGRLYTGVEDGAVLRTVDPVEDGREMQLETFAETDGRPLGMEFDGEDLFVCAEDAGLLSISPDGTVRTLTEEAGGREIAFADDLYVAPDETIYFTDATVHDIFQDELLELQDTGRLLAYDPETAETRVVLSDLGFANGICPHPDGESVLVTETSRARVTRYYYDGDREGESELFADNLPGYPDNIEAGADDTFWLAVPTRRQEALEALHAHPLVKRQLGKLPESVIEAAPLEPYGLVLQLDADGEILDSLHDPDADVFGITSATPRDGSLYLGSLFGERVVRYDLD</sequence>
<dbReference type="EMBL" id="WUUT01000002">
    <property type="protein sequence ID" value="MXR51190.1"/>
    <property type="molecule type" value="Genomic_DNA"/>
</dbReference>
<evidence type="ECO:0000313" key="6">
    <source>
        <dbReference type="Proteomes" id="UP000466535"/>
    </source>
</evidence>
<keyword evidence="3" id="KW-0325">Glycoprotein</keyword>
<dbReference type="AlphaFoldDB" id="A0A6B0T8K8"/>
<protein>
    <submittedName>
        <fullName evidence="5">SMP-30/gluconolactonase/LRE family protein</fullName>
    </submittedName>
</protein>
<feature type="domain" description="Strictosidine synthase conserved region" evidence="4">
    <location>
        <begin position="145"/>
        <end position="227"/>
    </location>
</feature>
<name>A0A6B0T8K8_9EURY</name>
<evidence type="ECO:0000313" key="5">
    <source>
        <dbReference type="EMBL" id="MXR51190.1"/>
    </source>
</evidence>
<dbReference type="PANTHER" id="PTHR10426">
    <property type="entry name" value="STRICTOSIDINE SYNTHASE-RELATED"/>
    <property type="match status" value="1"/>
</dbReference>
<dbReference type="SUPFAM" id="SSF63829">
    <property type="entry name" value="Calcium-dependent phosphotriesterase"/>
    <property type="match status" value="1"/>
</dbReference>
<proteinExistence type="inferred from homology"/>
<dbReference type="RefSeq" id="WP_159763335.1">
    <property type="nucleotide sequence ID" value="NZ_WUUT01000002.1"/>
</dbReference>
<dbReference type="PANTHER" id="PTHR10426:SF88">
    <property type="entry name" value="ADIPOCYTE PLASMA MEMBRANE-ASSOCIATED PROTEIN HEMOMUCIN-RELATED"/>
    <property type="match status" value="1"/>
</dbReference>
<keyword evidence="2" id="KW-0597">Phosphoprotein</keyword>
<dbReference type="Gene3D" id="2.120.10.30">
    <property type="entry name" value="TolB, C-terminal domain"/>
    <property type="match status" value="1"/>
</dbReference>
<dbReference type="Pfam" id="PF20067">
    <property type="entry name" value="SSL_N"/>
    <property type="match status" value="1"/>
</dbReference>
<comment type="similarity">
    <text evidence="1">Belongs to the strictosidine synthase family.</text>
</comment>
<dbReference type="Pfam" id="PF03088">
    <property type="entry name" value="Str_synth"/>
    <property type="match status" value="1"/>
</dbReference>
<dbReference type="OrthoDB" id="268465at2157"/>
<dbReference type="InterPro" id="IPR018119">
    <property type="entry name" value="Strictosidine_synth_cons-reg"/>
</dbReference>
<evidence type="ECO:0000256" key="3">
    <source>
        <dbReference type="ARBA" id="ARBA00023180"/>
    </source>
</evidence>
<accession>A0A6B0T8K8</accession>
<evidence type="ECO:0000256" key="2">
    <source>
        <dbReference type="ARBA" id="ARBA00022553"/>
    </source>
</evidence>
<reference evidence="5 6" key="1">
    <citation type="submission" date="2019-12" db="EMBL/GenBank/DDBJ databases">
        <title>Isolation and characterization of three novel carbon monoxide-oxidizing members of Halobacteria from salione crusts and soils.</title>
        <authorList>
            <person name="Myers M.R."/>
            <person name="King G.M."/>
        </authorList>
    </citation>
    <scope>NUCLEOTIDE SEQUENCE [LARGE SCALE GENOMIC DNA]</scope>
    <source>
        <strain evidence="5 6">WSH3</strain>
    </source>
</reference>
<organism evidence="5 6">
    <name type="scientific">Halovenus carboxidivorans</name>
    <dbReference type="NCBI Taxonomy" id="2692199"/>
    <lineage>
        <taxon>Archaea</taxon>
        <taxon>Methanobacteriati</taxon>
        <taxon>Methanobacteriota</taxon>
        <taxon>Stenosarchaea group</taxon>
        <taxon>Halobacteria</taxon>
        <taxon>Halobacteriales</taxon>
        <taxon>Haloarculaceae</taxon>
        <taxon>Halovenus</taxon>
    </lineage>
</organism>
<dbReference type="InterPro" id="IPR011042">
    <property type="entry name" value="6-blade_b-propeller_TolB-like"/>
</dbReference>
<gene>
    <name evidence="5" type="ORF">GRX03_06175</name>
</gene>
<keyword evidence="6" id="KW-1185">Reference proteome</keyword>
<comment type="caution">
    <text evidence="5">The sequence shown here is derived from an EMBL/GenBank/DDBJ whole genome shotgun (WGS) entry which is preliminary data.</text>
</comment>
<dbReference type="Proteomes" id="UP000466535">
    <property type="component" value="Unassembled WGS sequence"/>
</dbReference>
<evidence type="ECO:0000259" key="4">
    <source>
        <dbReference type="Pfam" id="PF03088"/>
    </source>
</evidence>
<dbReference type="GO" id="GO:0016787">
    <property type="term" value="F:hydrolase activity"/>
    <property type="evidence" value="ECO:0007669"/>
    <property type="project" value="TreeGrafter"/>
</dbReference>